<dbReference type="Gene3D" id="3.30.160.20">
    <property type="match status" value="1"/>
</dbReference>
<feature type="non-terminal residue" evidence="4">
    <location>
        <position position="1"/>
    </location>
</feature>
<comment type="caution">
    <text evidence="4">The sequence shown here is derived from an EMBL/GenBank/DDBJ whole genome shotgun (WGS) entry which is preliminary data.</text>
</comment>
<dbReference type="SMART" id="SM00358">
    <property type="entry name" value="DSRM"/>
    <property type="match status" value="1"/>
</dbReference>
<dbReference type="AlphaFoldDB" id="A0AAV0MW15"/>
<dbReference type="Pfam" id="PF00035">
    <property type="entry name" value="dsrm"/>
    <property type="match status" value="1"/>
</dbReference>
<feature type="domain" description="DRBM" evidence="3">
    <location>
        <begin position="3"/>
        <end position="63"/>
    </location>
</feature>
<keyword evidence="2" id="KW-0694">RNA-binding</keyword>
<dbReference type="SUPFAM" id="SSF54768">
    <property type="entry name" value="dsRNA-binding domain-like"/>
    <property type="match status" value="1"/>
</dbReference>
<dbReference type="PANTHER" id="PTHR46031">
    <property type="match status" value="1"/>
</dbReference>
<organism evidence="4 5">
    <name type="scientific">Linum tenue</name>
    <dbReference type="NCBI Taxonomy" id="586396"/>
    <lineage>
        <taxon>Eukaryota</taxon>
        <taxon>Viridiplantae</taxon>
        <taxon>Streptophyta</taxon>
        <taxon>Embryophyta</taxon>
        <taxon>Tracheophyta</taxon>
        <taxon>Spermatophyta</taxon>
        <taxon>Magnoliopsida</taxon>
        <taxon>eudicotyledons</taxon>
        <taxon>Gunneridae</taxon>
        <taxon>Pentapetalae</taxon>
        <taxon>rosids</taxon>
        <taxon>fabids</taxon>
        <taxon>Malpighiales</taxon>
        <taxon>Linaceae</taxon>
        <taxon>Linum</taxon>
    </lineage>
</organism>
<gene>
    <name evidence="4" type="ORF">LITE_LOCUS30425</name>
</gene>
<keyword evidence="5" id="KW-1185">Reference proteome</keyword>
<dbReference type="PANTHER" id="PTHR46031:SF26">
    <property type="entry name" value="DOUBLE-STRANDED RNA-BINDING PROTEIN 2"/>
    <property type="match status" value="1"/>
</dbReference>
<keyword evidence="1" id="KW-0677">Repeat</keyword>
<protein>
    <recommendedName>
        <fullName evidence="3">DRBM domain-containing protein</fullName>
    </recommendedName>
</protein>
<evidence type="ECO:0000256" key="2">
    <source>
        <dbReference type="ARBA" id="ARBA00022884"/>
    </source>
</evidence>
<proteinExistence type="predicted"/>
<evidence type="ECO:0000313" key="5">
    <source>
        <dbReference type="Proteomes" id="UP001154282"/>
    </source>
</evidence>
<name>A0AAV0MW15_9ROSI</name>
<evidence type="ECO:0000259" key="3">
    <source>
        <dbReference type="SMART" id="SM00358"/>
    </source>
</evidence>
<dbReference type="GO" id="GO:0003723">
    <property type="term" value="F:RNA binding"/>
    <property type="evidence" value="ECO:0007669"/>
    <property type="project" value="UniProtKB-KW"/>
</dbReference>
<dbReference type="EMBL" id="CAMGYJ010000007">
    <property type="protein sequence ID" value="CAI0450148.1"/>
    <property type="molecule type" value="Genomic_DNA"/>
</dbReference>
<dbReference type="Proteomes" id="UP001154282">
    <property type="component" value="Unassembled WGS sequence"/>
</dbReference>
<evidence type="ECO:0000256" key="1">
    <source>
        <dbReference type="ARBA" id="ARBA00022737"/>
    </source>
</evidence>
<dbReference type="InterPro" id="IPR014720">
    <property type="entry name" value="dsRBD_dom"/>
</dbReference>
<sequence>ILELQELCQKNIWPLPRYFAIKDVPDHSPRFKAIVSIDEASPSCNSIKQAQNEAAKLPSATLLHHIRDESVLGFKRICCMSYFREKGSPASLQHYED</sequence>
<accession>A0AAV0MW15</accession>
<evidence type="ECO:0000313" key="4">
    <source>
        <dbReference type="EMBL" id="CAI0450148.1"/>
    </source>
</evidence>
<reference evidence="4" key="1">
    <citation type="submission" date="2022-08" db="EMBL/GenBank/DDBJ databases">
        <authorList>
            <person name="Gutierrez-Valencia J."/>
        </authorList>
    </citation>
    <scope>NUCLEOTIDE SEQUENCE</scope>
</reference>